<feature type="domain" description="Solute-binding protein family 5" evidence="4">
    <location>
        <begin position="76"/>
        <end position="285"/>
    </location>
</feature>
<gene>
    <name evidence="5" type="ORF">H9661_17370</name>
</gene>
<keyword evidence="2" id="KW-0813">Transport</keyword>
<accession>A0ABR8PY72</accession>
<dbReference type="InterPro" id="IPR000914">
    <property type="entry name" value="SBP_5_dom"/>
</dbReference>
<evidence type="ECO:0000256" key="3">
    <source>
        <dbReference type="ARBA" id="ARBA00022729"/>
    </source>
</evidence>
<sequence length="487" mass="56136">MKKFIIPLILVIGLIIFLLSFIEVGNTKKNQSNNSMIFAVTNLPESLDKVTNLSKEDENLICATSKGLVSLDKEGKVIPSLAKEINVKDNGIEYEFVLNDNIFWSNGDSITAKDIREYFKGLIKIEDEQNIRSLLDVYGANSFKKGEGTFEKGVAITANEKSITIRLNKKNDNFLIDLTKPQYRIRKYLPLWANIKNSYKDIVYSGQYSIKNIDQNKIELEENQKEDGKGKNITLVKDDNVELSMASYEIGERDLIFNPPINQLERLKNENKLFSYSSNDGIYLSIQNLDKGTSVAYRKELFKMIYSATDSFTNENSQVAEPAEGSYFREDKENLEKIQSRKVSINNAQEITKPKVLTLLGEDTETIRNYCRYLADWFKEKENIQLKYYLINKKDIEELKVRDKYDMVLINCIEDNKNISGLYEQFRYLCNEEEKSYLINPAGAEVKFFDSYRILPIMFVKNNVVVSNKISNVNFDGNENIEFSSIN</sequence>
<dbReference type="Gene3D" id="3.10.105.10">
    <property type="entry name" value="Dipeptide-binding Protein, Domain 3"/>
    <property type="match status" value="1"/>
</dbReference>
<evidence type="ECO:0000256" key="2">
    <source>
        <dbReference type="ARBA" id="ARBA00022448"/>
    </source>
</evidence>
<organism evidence="5 6">
    <name type="scientific">Clostridium cibarium</name>
    <dbReference type="NCBI Taxonomy" id="2762247"/>
    <lineage>
        <taxon>Bacteria</taxon>
        <taxon>Bacillati</taxon>
        <taxon>Bacillota</taxon>
        <taxon>Clostridia</taxon>
        <taxon>Eubacteriales</taxon>
        <taxon>Clostridiaceae</taxon>
        <taxon>Clostridium</taxon>
    </lineage>
</organism>
<proteinExistence type="inferred from homology"/>
<evidence type="ECO:0000313" key="5">
    <source>
        <dbReference type="EMBL" id="MBD7913123.1"/>
    </source>
</evidence>
<dbReference type="Gene3D" id="3.40.190.10">
    <property type="entry name" value="Periplasmic binding protein-like II"/>
    <property type="match status" value="1"/>
</dbReference>
<keyword evidence="3" id="KW-0732">Signal</keyword>
<dbReference type="PANTHER" id="PTHR30290">
    <property type="entry name" value="PERIPLASMIC BINDING COMPONENT OF ABC TRANSPORTER"/>
    <property type="match status" value="1"/>
</dbReference>
<name>A0ABR8PY72_9CLOT</name>
<dbReference type="Gene3D" id="3.90.76.10">
    <property type="entry name" value="Dipeptide-binding Protein, Domain 1"/>
    <property type="match status" value="1"/>
</dbReference>
<reference evidence="5 6" key="1">
    <citation type="submission" date="2020-08" db="EMBL/GenBank/DDBJ databases">
        <title>A Genomic Blueprint of the Chicken Gut Microbiome.</title>
        <authorList>
            <person name="Gilroy R."/>
            <person name="Ravi A."/>
            <person name="Getino M."/>
            <person name="Pursley I."/>
            <person name="Horton D.L."/>
            <person name="Alikhan N.-F."/>
            <person name="Baker D."/>
            <person name="Gharbi K."/>
            <person name="Hall N."/>
            <person name="Watson M."/>
            <person name="Adriaenssens E.M."/>
            <person name="Foster-Nyarko E."/>
            <person name="Jarju S."/>
            <person name="Secka A."/>
            <person name="Antonio M."/>
            <person name="Oren A."/>
            <person name="Chaudhuri R."/>
            <person name="La Ragione R.M."/>
            <person name="Hildebrand F."/>
            <person name="Pallen M.J."/>
        </authorList>
    </citation>
    <scope>NUCLEOTIDE SEQUENCE [LARGE SCALE GENOMIC DNA]</scope>
    <source>
        <strain evidence="5 6">Sa3CVN1</strain>
    </source>
</reference>
<comment type="caution">
    <text evidence="5">The sequence shown here is derived from an EMBL/GenBank/DDBJ whole genome shotgun (WGS) entry which is preliminary data.</text>
</comment>
<dbReference type="InterPro" id="IPR039424">
    <property type="entry name" value="SBP_5"/>
</dbReference>
<dbReference type="Pfam" id="PF00496">
    <property type="entry name" value="SBP_bac_5"/>
    <property type="match status" value="1"/>
</dbReference>
<dbReference type="SUPFAM" id="SSF53850">
    <property type="entry name" value="Periplasmic binding protein-like II"/>
    <property type="match status" value="1"/>
</dbReference>
<dbReference type="Proteomes" id="UP000627781">
    <property type="component" value="Unassembled WGS sequence"/>
</dbReference>
<keyword evidence="6" id="KW-1185">Reference proteome</keyword>
<evidence type="ECO:0000256" key="1">
    <source>
        <dbReference type="ARBA" id="ARBA00005695"/>
    </source>
</evidence>
<dbReference type="RefSeq" id="WP_143316807.1">
    <property type="nucleotide sequence ID" value="NZ_JACSRA010000036.1"/>
</dbReference>
<evidence type="ECO:0000259" key="4">
    <source>
        <dbReference type="Pfam" id="PF00496"/>
    </source>
</evidence>
<evidence type="ECO:0000313" key="6">
    <source>
        <dbReference type="Proteomes" id="UP000627781"/>
    </source>
</evidence>
<dbReference type="EMBL" id="JACSRA010000036">
    <property type="protein sequence ID" value="MBD7913123.1"/>
    <property type="molecule type" value="Genomic_DNA"/>
</dbReference>
<dbReference type="PANTHER" id="PTHR30290:SF9">
    <property type="entry name" value="OLIGOPEPTIDE-BINDING PROTEIN APPA"/>
    <property type="match status" value="1"/>
</dbReference>
<comment type="similarity">
    <text evidence="1">Belongs to the bacterial solute-binding protein 5 family.</text>
</comment>
<protein>
    <submittedName>
        <fullName evidence="5">Peptide ABC transporter substrate-binding protein</fullName>
    </submittedName>
</protein>